<name>A0A0N4ZGR5_PARTI</name>
<protein>
    <submittedName>
        <fullName evidence="2 3">C2H2-type domain-containing protein</fullName>
    </submittedName>
</protein>
<organism evidence="1 2">
    <name type="scientific">Parastrongyloides trichosuri</name>
    <name type="common">Possum-specific nematode worm</name>
    <dbReference type="NCBI Taxonomy" id="131310"/>
    <lineage>
        <taxon>Eukaryota</taxon>
        <taxon>Metazoa</taxon>
        <taxon>Ecdysozoa</taxon>
        <taxon>Nematoda</taxon>
        <taxon>Chromadorea</taxon>
        <taxon>Rhabditida</taxon>
        <taxon>Tylenchina</taxon>
        <taxon>Panagrolaimomorpha</taxon>
        <taxon>Strongyloidoidea</taxon>
        <taxon>Strongyloididae</taxon>
        <taxon>Parastrongyloides</taxon>
    </lineage>
</organism>
<reference evidence="2 3" key="1">
    <citation type="submission" date="2017-02" db="UniProtKB">
        <authorList>
            <consortium name="WormBaseParasite"/>
        </authorList>
    </citation>
    <scope>IDENTIFICATION</scope>
</reference>
<keyword evidence="1" id="KW-1185">Reference proteome</keyword>
<dbReference type="AlphaFoldDB" id="A0A0N4ZGR5"/>
<dbReference type="WBParaSite" id="PTRK_0000698200.1">
    <property type="protein sequence ID" value="PTRK_0000698200.1"/>
    <property type="gene ID" value="PTRK_0000698200"/>
</dbReference>
<evidence type="ECO:0000313" key="3">
    <source>
        <dbReference type="WBParaSite" id="PTRK_0001650500.1"/>
    </source>
</evidence>
<evidence type="ECO:0000313" key="1">
    <source>
        <dbReference type="Proteomes" id="UP000038045"/>
    </source>
</evidence>
<sequence>MSFESYSDSYSDECLSTGSGKLSEFGPILKLDKVRRYEYKDFKRREILKIEAFLGDFNKVPIQEHYLFNERRNMVLNDSSIFHFGFIAFVSPMLIYKEKDSLDIPVCTLCNEIIRLSSKSIVDRLMEHVECYHKSVWEDFVGNCRKYALSYDYFTYYRVLYNVKEFPYVKRTIYTSSHKKICVEFYRDRLFGFDDIPTGIPSIKEC</sequence>
<dbReference type="WBParaSite" id="PTRK_0001650500.1">
    <property type="protein sequence ID" value="PTRK_0001650500.1"/>
    <property type="gene ID" value="PTRK_0001650500"/>
</dbReference>
<proteinExistence type="predicted"/>
<dbReference type="Proteomes" id="UP000038045">
    <property type="component" value="Unplaced"/>
</dbReference>
<evidence type="ECO:0000313" key="2">
    <source>
        <dbReference type="WBParaSite" id="PTRK_0000698200.1"/>
    </source>
</evidence>
<accession>A0A0N4ZGR5</accession>